<protein>
    <submittedName>
        <fullName evidence="2">Uncharacterized protein</fullName>
    </submittedName>
</protein>
<evidence type="ECO:0000313" key="3">
    <source>
        <dbReference type="Proteomes" id="UP000464577"/>
    </source>
</evidence>
<dbReference type="EMBL" id="CP045997">
    <property type="protein sequence ID" value="QHV96462.1"/>
    <property type="molecule type" value="Genomic_DNA"/>
</dbReference>
<dbReference type="AlphaFoldDB" id="A0A6P1VWL3"/>
<feature type="transmembrane region" description="Helical" evidence="1">
    <location>
        <begin position="6"/>
        <end position="27"/>
    </location>
</feature>
<dbReference type="KEGG" id="senf:GJR95_16175"/>
<evidence type="ECO:0000256" key="1">
    <source>
        <dbReference type="SAM" id="Phobius"/>
    </source>
</evidence>
<sequence>MSIGRIIHTLIAIAVMALVSLYGYYYARESVAKWAFSHQTYFAPDKLILITIPQPELSNQLADLVNEPEFEWNGHMVDVLYREIRSDSVYIYGFRDDAETELKQKAPWLYQNTASSDFIPGTRSGNHRKQINWRSKFDLPYLPLFDQLELPSLSTLSSSFYYCTQRLARPDLEVPSPPPNL</sequence>
<reference evidence="2 3" key="1">
    <citation type="submission" date="2019-11" db="EMBL/GenBank/DDBJ databases">
        <title>Spirosoma endbachense sp. nov., isolated from a natural salt meadow.</title>
        <authorList>
            <person name="Rojas J."/>
            <person name="Ambika Manirajan B."/>
            <person name="Ratering S."/>
            <person name="Suarez C."/>
            <person name="Geissler-Plaum R."/>
            <person name="Schnell S."/>
        </authorList>
    </citation>
    <scope>NUCLEOTIDE SEQUENCE [LARGE SCALE GENOMIC DNA]</scope>
    <source>
        <strain evidence="2 3">I-24</strain>
    </source>
</reference>
<dbReference type="RefSeq" id="WP_232541206.1">
    <property type="nucleotide sequence ID" value="NZ_CP045997.1"/>
</dbReference>
<keyword evidence="1" id="KW-0812">Transmembrane</keyword>
<keyword evidence="1" id="KW-1133">Transmembrane helix</keyword>
<gene>
    <name evidence="2" type="ORF">GJR95_16175</name>
</gene>
<evidence type="ECO:0000313" key="2">
    <source>
        <dbReference type="EMBL" id="QHV96462.1"/>
    </source>
</evidence>
<keyword evidence="1" id="KW-0472">Membrane</keyword>
<proteinExistence type="predicted"/>
<organism evidence="2 3">
    <name type="scientific">Spirosoma endbachense</name>
    <dbReference type="NCBI Taxonomy" id="2666025"/>
    <lineage>
        <taxon>Bacteria</taxon>
        <taxon>Pseudomonadati</taxon>
        <taxon>Bacteroidota</taxon>
        <taxon>Cytophagia</taxon>
        <taxon>Cytophagales</taxon>
        <taxon>Cytophagaceae</taxon>
        <taxon>Spirosoma</taxon>
    </lineage>
</organism>
<keyword evidence="3" id="KW-1185">Reference proteome</keyword>
<dbReference type="Proteomes" id="UP000464577">
    <property type="component" value="Chromosome"/>
</dbReference>
<accession>A0A6P1VWL3</accession>
<name>A0A6P1VWL3_9BACT</name>